<dbReference type="PANTHER" id="PTHR32133">
    <property type="entry name" value="OS07G0120400 PROTEIN"/>
    <property type="match status" value="1"/>
</dbReference>
<evidence type="ECO:0000313" key="2">
    <source>
        <dbReference type="EMBL" id="TVU40873.1"/>
    </source>
</evidence>
<dbReference type="Proteomes" id="UP000324897">
    <property type="component" value="Chromosome 4"/>
</dbReference>
<proteinExistence type="predicted"/>
<organism evidence="2 3">
    <name type="scientific">Eragrostis curvula</name>
    <name type="common">weeping love grass</name>
    <dbReference type="NCBI Taxonomy" id="38414"/>
    <lineage>
        <taxon>Eukaryota</taxon>
        <taxon>Viridiplantae</taxon>
        <taxon>Streptophyta</taxon>
        <taxon>Embryophyta</taxon>
        <taxon>Tracheophyta</taxon>
        <taxon>Spermatophyta</taxon>
        <taxon>Magnoliopsida</taxon>
        <taxon>Liliopsida</taxon>
        <taxon>Poales</taxon>
        <taxon>Poaceae</taxon>
        <taxon>PACMAD clade</taxon>
        <taxon>Chloridoideae</taxon>
        <taxon>Eragrostideae</taxon>
        <taxon>Eragrostidinae</taxon>
        <taxon>Eragrostis</taxon>
    </lineage>
</organism>
<dbReference type="InterPro" id="IPR001810">
    <property type="entry name" value="F-box_dom"/>
</dbReference>
<name>A0A5J9VYU8_9POAL</name>
<dbReference type="Gene3D" id="1.20.1280.50">
    <property type="match status" value="1"/>
</dbReference>
<dbReference type="Gramene" id="TVU40873">
    <property type="protein sequence ID" value="TVU40873"/>
    <property type="gene ID" value="EJB05_14354"/>
</dbReference>
<reference evidence="2 3" key="1">
    <citation type="journal article" date="2019" name="Sci. Rep.">
        <title>A high-quality genome of Eragrostis curvula grass provides insights into Poaceae evolution and supports new strategies to enhance forage quality.</title>
        <authorList>
            <person name="Carballo J."/>
            <person name="Santos B.A.C.M."/>
            <person name="Zappacosta D."/>
            <person name="Garbus I."/>
            <person name="Selva J.P."/>
            <person name="Gallo C.A."/>
            <person name="Diaz A."/>
            <person name="Albertini E."/>
            <person name="Caccamo M."/>
            <person name="Echenique V."/>
        </authorList>
    </citation>
    <scope>NUCLEOTIDE SEQUENCE [LARGE SCALE GENOMIC DNA]</scope>
    <source>
        <strain evidence="3">cv. Victoria</strain>
        <tissue evidence="2">Leaf</tissue>
    </source>
</reference>
<dbReference type="PANTHER" id="PTHR32133:SF251">
    <property type="entry name" value="F-BOX DOMAIN-CONTAINING PROTEIN"/>
    <property type="match status" value="1"/>
</dbReference>
<dbReference type="Pfam" id="PF00646">
    <property type="entry name" value="F-box"/>
    <property type="match status" value="1"/>
</dbReference>
<sequence>MAPPPPELIDDLAAEIFFRLPPDEPEHLVRASLVCKTWLRVISDPAFLRHYRAFHRTPPLLGYIQRRQVLEGDPDPRLTPTTAVPLSSNPPFRRALECRHGRVLLHLHGGYRSSHFLVWDPVTGDQQVVEKPGIYWLIYSAAVLCAVSGCDHLDCHGGPFLVVFVATDADDRDEPIKASVYSSETGAWSMPISLGNDCEAYVQHRQDVLNIRSYGRHYTPYVQPRRGAVVEDDVYFTLRDANAIIKYNYCKNHLSVINSPSQSTHNLALMELGDSSLGFTCIMGFHPLSVVKEEEAAEWVKCRVIELETMVPVAKPSDKAFVVGAAEGVGVIFVSTGCGLFTIELNSGQVKKVDESEVYFSILPYMSFYTPGASTLLRAQFVFRSAEARKFNSCMSPQNKRIKD</sequence>
<feature type="domain" description="F-box" evidence="1">
    <location>
        <begin position="8"/>
        <end position="49"/>
    </location>
</feature>
<dbReference type="OrthoDB" id="673198at2759"/>
<accession>A0A5J9VYU8</accession>
<protein>
    <recommendedName>
        <fullName evidence="1">F-box domain-containing protein</fullName>
    </recommendedName>
</protein>
<dbReference type="InterPro" id="IPR036047">
    <property type="entry name" value="F-box-like_dom_sf"/>
</dbReference>
<dbReference type="EMBL" id="RWGY01000007">
    <property type="protein sequence ID" value="TVU40873.1"/>
    <property type="molecule type" value="Genomic_DNA"/>
</dbReference>
<evidence type="ECO:0000313" key="3">
    <source>
        <dbReference type="Proteomes" id="UP000324897"/>
    </source>
</evidence>
<dbReference type="AlphaFoldDB" id="A0A5J9VYU8"/>
<evidence type="ECO:0000259" key="1">
    <source>
        <dbReference type="Pfam" id="PF00646"/>
    </source>
</evidence>
<dbReference type="SUPFAM" id="SSF81383">
    <property type="entry name" value="F-box domain"/>
    <property type="match status" value="1"/>
</dbReference>
<gene>
    <name evidence="2" type="ORF">EJB05_14354</name>
</gene>
<keyword evidence="3" id="KW-1185">Reference proteome</keyword>
<feature type="non-terminal residue" evidence="2">
    <location>
        <position position="1"/>
    </location>
</feature>
<comment type="caution">
    <text evidence="2">The sequence shown here is derived from an EMBL/GenBank/DDBJ whole genome shotgun (WGS) entry which is preliminary data.</text>
</comment>